<proteinExistence type="predicted"/>
<feature type="compositionally biased region" description="Polar residues" evidence="1">
    <location>
        <begin position="51"/>
        <end position="69"/>
    </location>
</feature>
<dbReference type="Proteomes" id="UP001302812">
    <property type="component" value="Unassembled WGS sequence"/>
</dbReference>
<protein>
    <submittedName>
        <fullName evidence="2">Uncharacterized protein</fullName>
    </submittedName>
</protein>
<keyword evidence="3" id="KW-1185">Reference proteome</keyword>
<dbReference type="EMBL" id="MU853347">
    <property type="protein sequence ID" value="KAK4111229.1"/>
    <property type="molecule type" value="Genomic_DNA"/>
</dbReference>
<evidence type="ECO:0000256" key="1">
    <source>
        <dbReference type="SAM" id="MobiDB-lite"/>
    </source>
</evidence>
<reference evidence="2" key="1">
    <citation type="journal article" date="2023" name="Mol. Phylogenet. Evol.">
        <title>Genome-scale phylogeny and comparative genomics of the fungal order Sordariales.</title>
        <authorList>
            <person name="Hensen N."/>
            <person name="Bonometti L."/>
            <person name="Westerberg I."/>
            <person name="Brannstrom I.O."/>
            <person name="Guillou S."/>
            <person name="Cros-Aarteil S."/>
            <person name="Calhoun S."/>
            <person name="Haridas S."/>
            <person name="Kuo A."/>
            <person name="Mondo S."/>
            <person name="Pangilinan J."/>
            <person name="Riley R."/>
            <person name="LaButti K."/>
            <person name="Andreopoulos B."/>
            <person name="Lipzen A."/>
            <person name="Chen C."/>
            <person name="Yan M."/>
            <person name="Daum C."/>
            <person name="Ng V."/>
            <person name="Clum A."/>
            <person name="Steindorff A."/>
            <person name="Ohm R.A."/>
            <person name="Martin F."/>
            <person name="Silar P."/>
            <person name="Natvig D.O."/>
            <person name="Lalanne C."/>
            <person name="Gautier V."/>
            <person name="Ament-Velasquez S.L."/>
            <person name="Kruys A."/>
            <person name="Hutchinson M.I."/>
            <person name="Powell A.J."/>
            <person name="Barry K."/>
            <person name="Miller A.N."/>
            <person name="Grigoriev I.V."/>
            <person name="Debuchy R."/>
            <person name="Gladieux P."/>
            <person name="Hiltunen Thoren M."/>
            <person name="Johannesson H."/>
        </authorList>
    </citation>
    <scope>NUCLEOTIDE SEQUENCE</scope>
    <source>
        <strain evidence="2">CBS 508.74</strain>
    </source>
</reference>
<accession>A0AAN6TBB9</accession>
<organism evidence="2 3">
    <name type="scientific">Canariomyces notabilis</name>
    <dbReference type="NCBI Taxonomy" id="2074819"/>
    <lineage>
        <taxon>Eukaryota</taxon>
        <taxon>Fungi</taxon>
        <taxon>Dikarya</taxon>
        <taxon>Ascomycota</taxon>
        <taxon>Pezizomycotina</taxon>
        <taxon>Sordariomycetes</taxon>
        <taxon>Sordariomycetidae</taxon>
        <taxon>Sordariales</taxon>
        <taxon>Chaetomiaceae</taxon>
        <taxon>Canariomyces</taxon>
    </lineage>
</organism>
<feature type="region of interest" description="Disordered" evidence="1">
    <location>
        <begin position="46"/>
        <end position="69"/>
    </location>
</feature>
<reference evidence="2" key="2">
    <citation type="submission" date="2023-05" db="EMBL/GenBank/DDBJ databases">
        <authorList>
            <consortium name="Lawrence Berkeley National Laboratory"/>
            <person name="Steindorff A."/>
            <person name="Hensen N."/>
            <person name="Bonometti L."/>
            <person name="Westerberg I."/>
            <person name="Brannstrom I.O."/>
            <person name="Guillou S."/>
            <person name="Cros-Aarteil S."/>
            <person name="Calhoun S."/>
            <person name="Haridas S."/>
            <person name="Kuo A."/>
            <person name="Mondo S."/>
            <person name="Pangilinan J."/>
            <person name="Riley R."/>
            <person name="Labutti K."/>
            <person name="Andreopoulos B."/>
            <person name="Lipzen A."/>
            <person name="Chen C."/>
            <person name="Yanf M."/>
            <person name="Daum C."/>
            <person name="Ng V."/>
            <person name="Clum A."/>
            <person name="Ohm R."/>
            <person name="Martin F."/>
            <person name="Silar P."/>
            <person name="Natvig D."/>
            <person name="Lalanne C."/>
            <person name="Gautier V."/>
            <person name="Ament-Velasquez S.L."/>
            <person name="Kruys A."/>
            <person name="Hutchinson M.I."/>
            <person name="Powell A.J."/>
            <person name="Barry K."/>
            <person name="Miller A.N."/>
            <person name="Grigoriev I.V."/>
            <person name="Debuchy R."/>
            <person name="Gladieux P."/>
            <person name="Thoren M.H."/>
            <person name="Johannesson H."/>
        </authorList>
    </citation>
    <scope>NUCLEOTIDE SEQUENCE</scope>
    <source>
        <strain evidence="2">CBS 508.74</strain>
    </source>
</reference>
<evidence type="ECO:0000313" key="3">
    <source>
        <dbReference type="Proteomes" id="UP001302812"/>
    </source>
</evidence>
<dbReference type="AlphaFoldDB" id="A0AAN6TBB9"/>
<dbReference type="RefSeq" id="XP_064668799.1">
    <property type="nucleotide sequence ID" value="XM_064815509.1"/>
</dbReference>
<dbReference type="GeneID" id="89939634"/>
<comment type="caution">
    <text evidence="2">The sequence shown here is derived from an EMBL/GenBank/DDBJ whole genome shotgun (WGS) entry which is preliminary data.</text>
</comment>
<gene>
    <name evidence="2" type="ORF">N656DRAFT_781061</name>
</gene>
<sequence>MKSNKRQLVLPHTPPFHANSASQHLHTMGFLLLAVVHLSVEACDHRRGCHGSSSPGEGSKPAKSSQASHGTYGQIVISVVSLRLGTAADLERK</sequence>
<name>A0AAN6TBB9_9PEZI</name>
<evidence type="ECO:0000313" key="2">
    <source>
        <dbReference type="EMBL" id="KAK4111229.1"/>
    </source>
</evidence>